<dbReference type="EnsemblProtists" id="EKX42044">
    <property type="protein sequence ID" value="EKX42044"/>
    <property type="gene ID" value="GUITHDRAFT_74318"/>
</dbReference>
<dbReference type="RefSeq" id="XP_005829024.1">
    <property type="nucleotide sequence ID" value="XM_005828967.1"/>
</dbReference>
<evidence type="ECO:0000256" key="1">
    <source>
        <dbReference type="ARBA" id="ARBA00009508"/>
    </source>
</evidence>
<dbReference type="GeneID" id="17298665"/>
<evidence type="ECO:0008006" key="5">
    <source>
        <dbReference type="Google" id="ProtNLM"/>
    </source>
</evidence>
<proteinExistence type="inferred from homology"/>
<gene>
    <name evidence="2" type="ORF">GUITHDRAFT_74318</name>
</gene>
<dbReference type="InterPro" id="IPR052000">
    <property type="entry name" value="ETFRF1"/>
</dbReference>
<dbReference type="EMBL" id="JH993019">
    <property type="protein sequence ID" value="EKX42044.1"/>
    <property type="molecule type" value="Genomic_DNA"/>
</dbReference>
<evidence type="ECO:0000313" key="3">
    <source>
        <dbReference type="EnsemblProtists" id="EKX42044"/>
    </source>
</evidence>
<dbReference type="PaxDb" id="55529-EKX42044"/>
<dbReference type="GO" id="GO:0090324">
    <property type="term" value="P:negative regulation of oxidative phosphorylation"/>
    <property type="evidence" value="ECO:0007669"/>
    <property type="project" value="InterPro"/>
</dbReference>
<dbReference type="PANTHER" id="PTHR21024">
    <property type="entry name" value="GROWTH HORMONE-INDUCIBLE SOLUBLE PROTEIN-RELATED"/>
    <property type="match status" value="1"/>
</dbReference>
<dbReference type="InterPro" id="IPR045296">
    <property type="entry name" value="Complex1_LYR_ETFRF1_LYRM5"/>
</dbReference>
<dbReference type="CDD" id="cd20265">
    <property type="entry name" value="Complex1_LYR_ETFRF1_LYRM5"/>
    <property type="match status" value="1"/>
</dbReference>
<dbReference type="OMA" id="RAMNQRY"/>
<sequence>MHPLVRDLYKRFILVGRDYPGGLQIIKKKVKEAFFTNRHLEDDIEIRRAVARGRWYIRNELCAIIQFKKYRVMKERYSPHE</sequence>
<dbReference type="GO" id="GO:0005739">
    <property type="term" value="C:mitochondrion"/>
    <property type="evidence" value="ECO:0007669"/>
    <property type="project" value="TreeGrafter"/>
</dbReference>
<dbReference type="Proteomes" id="UP000011087">
    <property type="component" value="Unassembled WGS sequence"/>
</dbReference>
<evidence type="ECO:0000313" key="2">
    <source>
        <dbReference type="EMBL" id="EKX42044.1"/>
    </source>
</evidence>
<reference evidence="4" key="2">
    <citation type="submission" date="2012-11" db="EMBL/GenBank/DDBJ databases">
        <authorList>
            <person name="Kuo A."/>
            <person name="Curtis B.A."/>
            <person name="Tanifuji G."/>
            <person name="Burki F."/>
            <person name="Gruber A."/>
            <person name="Irimia M."/>
            <person name="Maruyama S."/>
            <person name="Arias M.C."/>
            <person name="Ball S.G."/>
            <person name="Gile G.H."/>
            <person name="Hirakawa Y."/>
            <person name="Hopkins J.F."/>
            <person name="Rensing S.A."/>
            <person name="Schmutz J."/>
            <person name="Symeonidi A."/>
            <person name="Elias M."/>
            <person name="Eveleigh R.J."/>
            <person name="Herman E.K."/>
            <person name="Klute M.J."/>
            <person name="Nakayama T."/>
            <person name="Obornik M."/>
            <person name="Reyes-Prieto A."/>
            <person name="Armbrust E.V."/>
            <person name="Aves S.J."/>
            <person name="Beiko R.G."/>
            <person name="Coutinho P."/>
            <person name="Dacks J.B."/>
            <person name="Durnford D.G."/>
            <person name="Fast N.M."/>
            <person name="Green B.R."/>
            <person name="Grisdale C."/>
            <person name="Hempe F."/>
            <person name="Henrissat B."/>
            <person name="Hoppner M.P."/>
            <person name="Ishida K.-I."/>
            <person name="Kim E."/>
            <person name="Koreny L."/>
            <person name="Kroth P.G."/>
            <person name="Liu Y."/>
            <person name="Malik S.-B."/>
            <person name="Maier U.G."/>
            <person name="McRose D."/>
            <person name="Mock T."/>
            <person name="Neilson J.A."/>
            <person name="Onodera N.T."/>
            <person name="Poole A.M."/>
            <person name="Pritham E.J."/>
            <person name="Richards T.A."/>
            <person name="Rocap G."/>
            <person name="Roy S.W."/>
            <person name="Sarai C."/>
            <person name="Schaack S."/>
            <person name="Shirato S."/>
            <person name="Slamovits C.H."/>
            <person name="Spencer D.F."/>
            <person name="Suzuki S."/>
            <person name="Worden A.Z."/>
            <person name="Zauner S."/>
            <person name="Barry K."/>
            <person name="Bell C."/>
            <person name="Bharti A.K."/>
            <person name="Crow J.A."/>
            <person name="Grimwood J."/>
            <person name="Kramer R."/>
            <person name="Lindquist E."/>
            <person name="Lucas S."/>
            <person name="Salamov A."/>
            <person name="McFadden G.I."/>
            <person name="Lane C.E."/>
            <person name="Keeling P.J."/>
            <person name="Gray M.W."/>
            <person name="Grigoriev I.V."/>
            <person name="Archibald J.M."/>
        </authorList>
    </citation>
    <scope>NUCLEOTIDE SEQUENCE</scope>
    <source>
        <strain evidence="4">CCMP2712</strain>
    </source>
</reference>
<dbReference type="GO" id="GO:0022904">
    <property type="term" value="P:respiratory electron transport chain"/>
    <property type="evidence" value="ECO:0007669"/>
    <property type="project" value="TreeGrafter"/>
</dbReference>
<keyword evidence="4" id="KW-1185">Reference proteome</keyword>
<dbReference type="PANTHER" id="PTHR21024:SF0">
    <property type="entry name" value="ELECTRON TRANSFER FLAVOPROTEIN REGULATORY FACTOR 1"/>
    <property type="match status" value="1"/>
</dbReference>
<reference evidence="2 4" key="1">
    <citation type="journal article" date="2012" name="Nature">
        <title>Algal genomes reveal evolutionary mosaicism and the fate of nucleomorphs.</title>
        <authorList>
            <consortium name="DOE Joint Genome Institute"/>
            <person name="Curtis B.A."/>
            <person name="Tanifuji G."/>
            <person name="Burki F."/>
            <person name="Gruber A."/>
            <person name="Irimia M."/>
            <person name="Maruyama S."/>
            <person name="Arias M.C."/>
            <person name="Ball S.G."/>
            <person name="Gile G.H."/>
            <person name="Hirakawa Y."/>
            <person name="Hopkins J.F."/>
            <person name="Kuo A."/>
            <person name="Rensing S.A."/>
            <person name="Schmutz J."/>
            <person name="Symeonidi A."/>
            <person name="Elias M."/>
            <person name="Eveleigh R.J."/>
            <person name="Herman E.K."/>
            <person name="Klute M.J."/>
            <person name="Nakayama T."/>
            <person name="Obornik M."/>
            <person name="Reyes-Prieto A."/>
            <person name="Armbrust E.V."/>
            <person name="Aves S.J."/>
            <person name="Beiko R.G."/>
            <person name="Coutinho P."/>
            <person name="Dacks J.B."/>
            <person name="Durnford D.G."/>
            <person name="Fast N.M."/>
            <person name="Green B.R."/>
            <person name="Grisdale C.J."/>
            <person name="Hempel F."/>
            <person name="Henrissat B."/>
            <person name="Hoppner M.P."/>
            <person name="Ishida K."/>
            <person name="Kim E."/>
            <person name="Koreny L."/>
            <person name="Kroth P.G."/>
            <person name="Liu Y."/>
            <person name="Malik S.B."/>
            <person name="Maier U.G."/>
            <person name="McRose D."/>
            <person name="Mock T."/>
            <person name="Neilson J.A."/>
            <person name="Onodera N.T."/>
            <person name="Poole A.M."/>
            <person name="Pritham E.J."/>
            <person name="Richards T.A."/>
            <person name="Rocap G."/>
            <person name="Roy S.W."/>
            <person name="Sarai C."/>
            <person name="Schaack S."/>
            <person name="Shirato S."/>
            <person name="Slamovits C.H."/>
            <person name="Spencer D.F."/>
            <person name="Suzuki S."/>
            <person name="Worden A.Z."/>
            <person name="Zauner S."/>
            <person name="Barry K."/>
            <person name="Bell C."/>
            <person name="Bharti A.K."/>
            <person name="Crow J.A."/>
            <person name="Grimwood J."/>
            <person name="Kramer R."/>
            <person name="Lindquist E."/>
            <person name="Lucas S."/>
            <person name="Salamov A."/>
            <person name="McFadden G.I."/>
            <person name="Lane C.E."/>
            <person name="Keeling P.J."/>
            <person name="Gray M.W."/>
            <person name="Grigoriev I.V."/>
            <person name="Archibald J.M."/>
        </authorList>
    </citation>
    <scope>NUCLEOTIDE SEQUENCE</scope>
    <source>
        <strain evidence="2 4">CCMP2712</strain>
    </source>
</reference>
<name>L1J1M7_GUITC</name>
<protein>
    <recommendedName>
        <fullName evidence="5">LYR motif-containing protein 5</fullName>
    </recommendedName>
</protein>
<dbReference type="HOGENOM" id="CLU_141157_1_0_1"/>
<dbReference type="OrthoDB" id="10258445at2759"/>
<dbReference type="AlphaFoldDB" id="L1J1M7"/>
<reference evidence="3" key="3">
    <citation type="submission" date="2015-06" db="UniProtKB">
        <authorList>
            <consortium name="EnsemblProtists"/>
        </authorList>
    </citation>
    <scope>IDENTIFICATION</scope>
</reference>
<evidence type="ECO:0000313" key="4">
    <source>
        <dbReference type="Proteomes" id="UP000011087"/>
    </source>
</evidence>
<accession>L1J1M7</accession>
<dbReference type="KEGG" id="gtt:GUITHDRAFT_74318"/>
<organism evidence="2">
    <name type="scientific">Guillardia theta (strain CCMP2712)</name>
    <name type="common">Cryptophyte</name>
    <dbReference type="NCBI Taxonomy" id="905079"/>
    <lineage>
        <taxon>Eukaryota</taxon>
        <taxon>Cryptophyceae</taxon>
        <taxon>Pyrenomonadales</taxon>
        <taxon>Geminigeraceae</taxon>
        <taxon>Guillardia</taxon>
    </lineage>
</organism>
<comment type="similarity">
    <text evidence="1">Belongs to the complex I LYR family.</text>
</comment>